<comment type="caution">
    <text evidence="2">The sequence shown here is derived from an EMBL/GenBank/DDBJ whole genome shotgun (WGS) entry which is preliminary data.</text>
</comment>
<feature type="transmembrane region" description="Helical" evidence="1">
    <location>
        <begin position="6"/>
        <end position="23"/>
    </location>
</feature>
<dbReference type="AlphaFoldDB" id="A0A9X2FCR7"/>
<name>A0A9X2FCR7_9BACT</name>
<gene>
    <name evidence="2" type="ORF">NG895_19950</name>
</gene>
<dbReference type="EMBL" id="JAMXLR010000069">
    <property type="protein sequence ID" value="MCO6046179.1"/>
    <property type="molecule type" value="Genomic_DNA"/>
</dbReference>
<keyword evidence="3" id="KW-1185">Reference proteome</keyword>
<protein>
    <submittedName>
        <fullName evidence="2">Uncharacterized protein</fullName>
    </submittedName>
</protein>
<keyword evidence="1" id="KW-0472">Membrane</keyword>
<sequence length="181" mass="19945">MPIKLINAIPLWIITALILASFFRTRLRARKTADSVIQTYGDCQIGEDLLMFEYKPRVGGRQHIAVDPQQQQVSFGRCFYPSGFWVLGVSGFVACSFDDILEVHRYPDLEGGWITQVLTTLGKAQLSLPAKDDARFRPLRETLTAIAESTPNAAVHERPGLIFAASLCLAAGIIAAIILLT</sequence>
<evidence type="ECO:0000256" key="1">
    <source>
        <dbReference type="SAM" id="Phobius"/>
    </source>
</evidence>
<proteinExistence type="predicted"/>
<evidence type="ECO:0000313" key="2">
    <source>
        <dbReference type="EMBL" id="MCO6046179.1"/>
    </source>
</evidence>
<keyword evidence="1" id="KW-1133">Transmembrane helix</keyword>
<dbReference type="RefSeq" id="WP_252854294.1">
    <property type="nucleotide sequence ID" value="NZ_JAMXLR010000069.1"/>
</dbReference>
<evidence type="ECO:0000313" key="3">
    <source>
        <dbReference type="Proteomes" id="UP001155241"/>
    </source>
</evidence>
<accession>A0A9X2FCR7</accession>
<dbReference type="Proteomes" id="UP001155241">
    <property type="component" value="Unassembled WGS sequence"/>
</dbReference>
<organism evidence="2 3">
    <name type="scientific">Aeoliella straminimaris</name>
    <dbReference type="NCBI Taxonomy" id="2954799"/>
    <lineage>
        <taxon>Bacteria</taxon>
        <taxon>Pseudomonadati</taxon>
        <taxon>Planctomycetota</taxon>
        <taxon>Planctomycetia</taxon>
        <taxon>Pirellulales</taxon>
        <taxon>Lacipirellulaceae</taxon>
        <taxon>Aeoliella</taxon>
    </lineage>
</organism>
<keyword evidence="1" id="KW-0812">Transmembrane</keyword>
<reference evidence="2" key="1">
    <citation type="submission" date="2022-06" db="EMBL/GenBank/DDBJ databases">
        <title>Aeoliella straminimaris, a novel planctomycete from sediments.</title>
        <authorList>
            <person name="Vitorino I.R."/>
            <person name="Lage O.M."/>
        </authorList>
    </citation>
    <scope>NUCLEOTIDE SEQUENCE</scope>
    <source>
        <strain evidence="2">ICT_H6.2</strain>
    </source>
</reference>
<feature type="transmembrane region" description="Helical" evidence="1">
    <location>
        <begin position="161"/>
        <end position="180"/>
    </location>
</feature>